<dbReference type="PATRIC" id="fig|45076.6.peg.629"/>
<dbReference type="EMBL" id="LNZC01000004">
    <property type="protein sequence ID" value="KTD81532.1"/>
    <property type="molecule type" value="Genomic_DNA"/>
</dbReference>
<evidence type="ECO:0000313" key="4">
    <source>
        <dbReference type="Proteomes" id="UP000054662"/>
    </source>
</evidence>
<proteinExistence type="predicted"/>
<sequence>MGKGIILRLLEGTEISPELSRTLVKLIPDYRIEYFQDKPNYRRSYQRRIDSLHDAFLFMLDAYPLDSRFTSITAETLKNFVLEVKASCNLATDSVEHLQTELVNFTARLVQIISVCWKWSEGKEFNEAVDCLNDAEQYVLMSRGRYDLATLMPMQTERGMDYILQYDESLPPCSDELITELNAIRFTAYPKTPVWFRSLQEFQKEYFVNLEISPPNVASITSDIYKFIRLWDELKSTSRDIILELRDIDNLSQFSKAQKAVLNVLAAEPWCIDANLILLKDFVSKQEISPAFLDSLDKLPKLPLWYWSLSTVQQSFLAHALRCDAPVEEVVSFLSSRHRTLPAPANFAAHRLFKIMPNEVQEDESLAVKELYGKRFRSAHIGSRDTLKSPLSVKRRHCDSNFSMVMKDAKPNQLCLLQTLISPLYVTDYIPSILRHTLSVTPDLELFKLARSTVQRSKKAPVILQHNHPFNYARYLYYTASDDADSLTMLSTVRDLEVQTPELTDLLNEYQRVLESPIGSATVWDYKGRELFLASLEQVIILTLNGHSYGSCVSGKDRKAVELMHTDAMILYKERYGAWPKFDAPLTHADRINFINIFVDIYMTRHQHEHAGQNAPGADGIKTPDMYLPADIITAINLRLGTEKGVDYDDLMATGNEVKHISKYLKYSFITKNELQCKLTARQLGEGMCNRLYDALSSLISERSRFIKKRKEWGFSIFDTSSQLPAGIAKIIGLIQDKNAGDNNILRMEKIFLEVFNRPVSDDTRTIYTISIYGRIRSIVTSVFEVHNESLDFLANTTVDEWSRLFEESKRANSSVVAC</sequence>
<evidence type="ECO:0000313" key="3">
    <source>
        <dbReference type="EMBL" id="KTD81532.1"/>
    </source>
</evidence>
<feature type="domain" description="Phosphoinositide phosphatase insertion" evidence="1">
    <location>
        <begin position="192"/>
        <end position="276"/>
    </location>
</feature>
<protein>
    <submittedName>
        <fullName evidence="3">Oxidoreductase</fullName>
    </submittedName>
</protein>
<feature type="domain" description="Phosphoinositide phosphatase C-terminal" evidence="2">
    <location>
        <begin position="683"/>
        <end position="810"/>
    </location>
</feature>
<dbReference type="Pfam" id="PF18363">
    <property type="entry name" value="PI_PP_I"/>
    <property type="match status" value="1"/>
</dbReference>
<dbReference type="AlphaFoldDB" id="A0A0W1AJJ5"/>
<comment type="caution">
    <text evidence="3">The sequence shown here is derived from an EMBL/GenBank/DDBJ whole genome shotgun (WGS) entry which is preliminary data.</text>
</comment>
<accession>A0A0W1AJJ5</accession>
<dbReference type="Proteomes" id="UP000054662">
    <property type="component" value="Unassembled WGS sequence"/>
</dbReference>
<dbReference type="OrthoDB" id="5650789at2"/>
<name>A0A0W1AJJ5_9GAMM</name>
<dbReference type="InterPro" id="IPR041034">
    <property type="entry name" value="PI_PP_C"/>
</dbReference>
<reference evidence="3 4" key="1">
    <citation type="submission" date="2015-11" db="EMBL/GenBank/DDBJ databases">
        <title>Genomic analysis of 38 Legionella species identifies large and diverse effector repertoires.</title>
        <authorList>
            <person name="Burstein D."/>
            <person name="Amaro F."/>
            <person name="Zusman T."/>
            <person name="Lifshitz Z."/>
            <person name="Cohen O."/>
            <person name="Gilbert J.A."/>
            <person name="Pupko T."/>
            <person name="Shuman H.A."/>
            <person name="Segal G."/>
        </authorList>
    </citation>
    <scope>NUCLEOTIDE SEQUENCE [LARGE SCALE GENOMIC DNA]</scope>
    <source>
        <strain evidence="3 4">ATCC 49508</strain>
    </source>
</reference>
<evidence type="ECO:0000259" key="1">
    <source>
        <dbReference type="Pfam" id="PF18363"/>
    </source>
</evidence>
<dbReference type="Gene3D" id="1.10.520.60">
    <property type="match status" value="1"/>
</dbReference>
<keyword evidence="4" id="KW-1185">Reference proteome</keyword>
<dbReference type="InterPro" id="IPR040769">
    <property type="entry name" value="PI_PP_I"/>
</dbReference>
<gene>
    <name evidence="3" type="ORF">Lwor_0570</name>
</gene>
<evidence type="ECO:0000259" key="2">
    <source>
        <dbReference type="Pfam" id="PF18365"/>
    </source>
</evidence>
<dbReference type="RefSeq" id="WP_058492400.1">
    <property type="nucleotide sequence ID" value="NZ_CBCRUR010000006.1"/>
</dbReference>
<dbReference type="Pfam" id="PF18365">
    <property type="entry name" value="PI_PP_C"/>
    <property type="match status" value="1"/>
</dbReference>
<organism evidence="3 4">
    <name type="scientific">Legionella worsleiensis</name>
    <dbReference type="NCBI Taxonomy" id="45076"/>
    <lineage>
        <taxon>Bacteria</taxon>
        <taxon>Pseudomonadati</taxon>
        <taxon>Pseudomonadota</taxon>
        <taxon>Gammaproteobacteria</taxon>
        <taxon>Legionellales</taxon>
        <taxon>Legionellaceae</taxon>
        <taxon>Legionella</taxon>
    </lineage>
</organism>
<dbReference type="Gene3D" id="1.20.120.1720">
    <property type="match status" value="1"/>
</dbReference>
<dbReference type="STRING" id="45076.Lwor_0570"/>